<evidence type="ECO:0000313" key="2">
    <source>
        <dbReference type="Proteomes" id="UP001164929"/>
    </source>
</evidence>
<name>A0AAD6RAN8_9ROSI</name>
<proteinExistence type="predicted"/>
<protein>
    <submittedName>
        <fullName evidence="1">Uncharacterized protein</fullName>
    </submittedName>
</protein>
<reference evidence="1" key="1">
    <citation type="journal article" date="2023" name="Mol. Ecol. Resour.">
        <title>Chromosome-level genome assembly of a triploid poplar Populus alba 'Berolinensis'.</title>
        <authorList>
            <person name="Chen S."/>
            <person name="Yu Y."/>
            <person name="Wang X."/>
            <person name="Wang S."/>
            <person name="Zhang T."/>
            <person name="Zhou Y."/>
            <person name="He R."/>
            <person name="Meng N."/>
            <person name="Wang Y."/>
            <person name="Liu W."/>
            <person name="Liu Z."/>
            <person name="Liu J."/>
            <person name="Guo Q."/>
            <person name="Huang H."/>
            <person name="Sederoff R.R."/>
            <person name="Wang G."/>
            <person name="Qu G."/>
            <person name="Chen S."/>
        </authorList>
    </citation>
    <scope>NUCLEOTIDE SEQUENCE</scope>
    <source>
        <strain evidence="1">SC-2020</strain>
    </source>
</reference>
<dbReference type="EMBL" id="JAQIZT010000003">
    <property type="protein sequence ID" value="KAJ7005384.1"/>
    <property type="molecule type" value="Genomic_DNA"/>
</dbReference>
<comment type="caution">
    <text evidence="1">The sequence shown here is derived from an EMBL/GenBank/DDBJ whole genome shotgun (WGS) entry which is preliminary data.</text>
</comment>
<sequence length="134" mass="15205">MTAVVSCDALPVKALHGKFSNAVECDMKKQRKRDLVVRRALISFTADHCSVGDIFQLFAQVFFGTIYAAIKKAGGPQGLSMGRNFPSYRSMLMNLFVWLMHYKYRSKYIPDLKWLVSRARSYLHIPVTKVLGLA</sequence>
<dbReference type="Proteomes" id="UP001164929">
    <property type="component" value="Chromosome 3"/>
</dbReference>
<dbReference type="AlphaFoldDB" id="A0AAD6RAN8"/>
<organism evidence="1 2">
    <name type="scientific">Populus alba x Populus x berolinensis</name>
    <dbReference type="NCBI Taxonomy" id="444605"/>
    <lineage>
        <taxon>Eukaryota</taxon>
        <taxon>Viridiplantae</taxon>
        <taxon>Streptophyta</taxon>
        <taxon>Embryophyta</taxon>
        <taxon>Tracheophyta</taxon>
        <taxon>Spermatophyta</taxon>
        <taxon>Magnoliopsida</taxon>
        <taxon>eudicotyledons</taxon>
        <taxon>Gunneridae</taxon>
        <taxon>Pentapetalae</taxon>
        <taxon>rosids</taxon>
        <taxon>fabids</taxon>
        <taxon>Malpighiales</taxon>
        <taxon>Salicaceae</taxon>
        <taxon>Saliceae</taxon>
        <taxon>Populus</taxon>
    </lineage>
</organism>
<accession>A0AAD6RAN8</accession>
<keyword evidence="2" id="KW-1185">Reference proteome</keyword>
<evidence type="ECO:0000313" key="1">
    <source>
        <dbReference type="EMBL" id="KAJ7005384.1"/>
    </source>
</evidence>
<gene>
    <name evidence="1" type="ORF">NC653_010016</name>
</gene>